<dbReference type="Proteomes" id="UP000271125">
    <property type="component" value="Unassembled WGS sequence"/>
</dbReference>
<sequence>MKTIVLMIIVICFFNLPAFTETSMSGELNLNVAFFPIFQYTNNRFDGILNYNNFQNIHDLNFSTNALIKYIGGDDKIDFNMWFYLSKYNIVQPLLAASYGDTIQTAYVYDVINSSGGSCDKFDIYRANIGWYIGNNLLVKIGRQNMLSGYGYAWNPSNLINPVKNPFIPYLEIKGVDALSFKYYYGNLISFSVTSIYRPPLIEEGIDFEYIQYGSRMKLSIPEFEIYLNGFYDYDRNKGEDSYVPAIGSGTKIDIAGVGIYGEGALLVGSRNVYPSFQIVDSMYIPVLLKKTDEIYYSYLIGVEYTFGSGFMTTMEYYYNGEGYSREDRENFKNGLDYYNRFMEYIPSDFIMLYKPGSFAKQYIFVNLFYPLYDFNLSFNFSSMYSIDSYGLNLIPSVVFEPFGCFAITFRYLSLLSLKSDEYNEAFFSPVKNIVRIEFKYNF</sequence>
<dbReference type="EMBL" id="QNBD01000022">
    <property type="protein sequence ID" value="RKX72420.1"/>
    <property type="molecule type" value="Genomic_DNA"/>
</dbReference>
<comment type="caution">
    <text evidence="2">The sequence shown here is derived from an EMBL/GenBank/DDBJ whole genome shotgun (WGS) entry which is preliminary data.</text>
</comment>
<feature type="signal peptide" evidence="1">
    <location>
        <begin position="1"/>
        <end position="20"/>
    </location>
</feature>
<keyword evidence="1" id="KW-0732">Signal</keyword>
<dbReference type="AlphaFoldDB" id="A0A660SR54"/>
<organism evidence="2 3">
    <name type="scientific">candidate division TA06 bacterium</name>
    <dbReference type="NCBI Taxonomy" id="2250710"/>
    <lineage>
        <taxon>Bacteria</taxon>
        <taxon>Bacteria division TA06</taxon>
    </lineage>
</organism>
<evidence type="ECO:0000256" key="1">
    <source>
        <dbReference type="SAM" id="SignalP"/>
    </source>
</evidence>
<proteinExistence type="predicted"/>
<feature type="chain" id="PRO_5024853752" description="Alginate export domain-containing protein" evidence="1">
    <location>
        <begin position="21"/>
        <end position="443"/>
    </location>
</feature>
<evidence type="ECO:0000313" key="3">
    <source>
        <dbReference type="Proteomes" id="UP000271125"/>
    </source>
</evidence>
<protein>
    <recommendedName>
        <fullName evidence="4">Alginate export domain-containing protein</fullName>
    </recommendedName>
</protein>
<name>A0A660SR54_UNCT6</name>
<evidence type="ECO:0000313" key="2">
    <source>
        <dbReference type="EMBL" id="RKX72420.1"/>
    </source>
</evidence>
<gene>
    <name evidence="2" type="ORF">DRP43_00845</name>
</gene>
<accession>A0A660SR54</accession>
<reference evidence="2 3" key="1">
    <citation type="submission" date="2018-06" db="EMBL/GenBank/DDBJ databases">
        <title>Extensive metabolic versatility and redundancy in microbially diverse, dynamic hydrothermal sediments.</title>
        <authorList>
            <person name="Dombrowski N."/>
            <person name="Teske A."/>
            <person name="Baker B.J."/>
        </authorList>
    </citation>
    <scope>NUCLEOTIDE SEQUENCE [LARGE SCALE GENOMIC DNA]</scope>
    <source>
        <strain evidence="2">B10_G13</strain>
    </source>
</reference>
<evidence type="ECO:0008006" key="4">
    <source>
        <dbReference type="Google" id="ProtNLM"/>
    </source>
</evidence>